<comment type="subcellular location">
    <subcellularLocation>
        <location evidence="5">Cytoplasm</location>
    </subcellularLocation>
</comment>
<comment type="similarity">
    <text evidence="5">Belongs to the RimM family.</text>
</comment>
<evidence type="ECO:0000256" key="1">
    <source>
        <dbReference type="ARBA" id="ARBA00022490"/>
    </source>
</evidence>
<comment type="subunit">
    <text evidence="5">Binds ribosomal protein uS19.</text>
</comment>
<evidence type="ECO:0000313" key="9">
    <source>
        <dbReference type="Proteomes" id="UP001595803"/>
    </source>
</evidence>
<keyword evidence="3 5" id="KW-0698">rRNA processing</keyword>
<dbReference type="SUPFAM" id="SSF50346">
    <property type="entry name" value="PRC-barrel domain"/>
    <property type="match status" value="1"/>
</dbReference>
<keyword evidence="1 5" id="KW-0963">Cytoplasm</keyword>
<name>A0ABV7Z8T6_9DEIO</name>
<keyword evidence="9" id="KW-1185">Reference proteome</keyword>
<dbReference type="EMBL" id="JBHRZG010000010">
    <property type="protein sequence ID" value="MFC3833130.1"/>
    <property type="molecule type" value="Genomic_DNA"/>
</dbReference>
<dbReference type="RefSeq" id="WP_322472577.1">
    <property type="nucleotide sequence ID" value="NZ_JBHRZG010000010.1"/>
</dbReference>
<dbReference type="InterPro" id="IPR002676">
    <property type="entry name" value="RimM_N"/>
</dbReference>
<comment type="function">
    <text evidence="5">An accessory protein needed during the final step in the assembly of 30S ribosomal subunit, possibly for assembly of the head region. Essential for efficient processing of 16S rRNA. May be needed both before and after RbfA during the maturation of 16S rRNA. It has affinity for free ribosomal 30S subunits but not for 70S ribosomes.</text>
</comment>
<feature type="domain" description="RimM N-terminal" evidence="6">
    <location>
        <begin position="9"/>
        <end position="84"/>
    </location>
</feature>
<dbReference type="SUPFAM" id="SSF50447">
    <property type="entry name" value="Translation proteins"/>
    <property type="match status" value="1"/>
</dbReference>
<organism evidence="8 9">
    <name type="scientific">Deinococcus rufus</name>
    <dbReference type="NCBI Taxonomy" id="2136097"/>
    <lineage>
        <taxon>Bacteria</taxon>
        <taxon>Thermotogati</taxon>
        <taxon>Deinococcota</taxon>
        <taxon>Deinococci</taxon>
        <taxon>Deinococcales</taxon>
        <taxon>Deinococcaceae</taxon>
        <taxon>Deinococcus</taxon>
    </lineage>
</organism>
<comment type="domain">
    <text evidence="5">The PRC barrel domain binds ribosomal protein uS19.</text>
</comment>
<dbReference type="InterPro" id="IPR036976">
    <property type="entry name" value="RimM_N_sf"/>
</dbReference>
<dbReference type="InterPro" id="IPR056792">
    <property type="entry name" value="PRC_RimM"/>
</dbReference>
<accession>A0ABV7Z8T6</accession>
<reference evidence="9" key="1">
    <citation type="journal article" date="2019" name="Int. J. Syst. Evol. Microbiol.">
        <title>The Global Catalogue of Microorganisms (GCM) 10K type strain sequencing project: providing services to taxonomists for standard genome sequencing and annotation.</title>
        <authorList>
            <consortium name="The Broad Institute Genomics Platform"/>
            <consortium name="The Broad Institute Genome Sequencing Center for Infectious Disease"/>
            <person name="Wu L."/>
            <person name="Ma J."/>
        </authorList>
    </citation>
    <scope>NUCLEOTIDE SEQUENCE [LARGE SCALE GENOMIC DNA]</scope>
    <source>
        <strain evidence="9">CCTCC AB 2017081</strain>
    </source>
</reference>
<dbReference type="Gene3D" id="2.30.30.240">
    <property type="entry name" value="PRC-barrel domain"/>
    <property type="match status" value="1"/>
</dbReference>
<dbReference type="Proteomes" id="UP001595803">
    <property type="component" value="Unassembled WGS sequence"/>
</dbReference>
<dbReference type="NCBIfam" id="TIGR02273">
    <property type="entry name" value="16S_RimM"/>
    <property type="match status" value="1"/>
</dbReference>
<keyword evidence="4 5" id="KW-0143">Chaperone</keyword>
<evidence type="ECO:0000259" key="6">
    <source>
        <dbReference type="Pfam" id="PF01782"/>
    </source>
</evidence>
<dbReference type="InterPro" id="IPR009000">
    <property type="entry name" value="Transl_B-barrel_sf"/>
</dbReference>
<evidence type="ECO:0000259" key="7">
    <source>
        <dbReference type="Pfam" id="PF24986"/>
    </source>
</evidence>
<feature type="domain" description="Ribosome maturation factor RimM PRC barrel" evidence="7">
    <location>
        <begin position="98"/>
        <end position="148"/>
    </location>
</feature>
<protein>
    <recommendedName>
        <fullName evidence="5">Ribosome maturation factor RimM</fullName>
    </recommendedName>
</protein>
<gene>
    <name evidence="5 8" type="primary">rimM</name>
    <name evidence="8" type="ORF">ACFOSB_09700</name>
</gene>
<evidence type="ECO:0000256" key="4">
    <source>
        <dbReference type="ARBA" id="ARBA00023186"/>
    </source>
</evidence>
<evidence type="ECO:0000256" key="3">
    <source>
        <dbReference type="ARBA" id="ARBA00022552"/>
    </source>
</evidence>
<evidence type="ECO:0000313" key="8">
    <source>
        <dbReference type="EMBL" id="MFC3833130.1"/>
    </source>
</evidence>
<keyword evidence="2 5" id="KW-0690">Ribosome biogenesis</keyword>
<dbReference type="InterPro" id="IPR011033">
    <property type="entry name" value="PRC_barrel-like_sf"/>
</dbReference>
<dbReference type="PANTHER" id="PTHR33692:SF1">
    <property type="entry name" value="RIBOSOME MATURATION FACTOR RIMM"/>
    <property type="match status" value="1"/>
</dbReference>
<dbReference type="Gene3D" id="2.40.30.60">
    <property type="entry name" value="RimM"/>
    <property type="match status" value="1"/>
</dbReference>
<dbReference type="NCBIfam" id="NF010403">
    <property type="entry name" value="PRK13829.1"/>
    <property type="match status" value="1"/>
</dbReference>
<dbReference type="Pfam" id="PF01782">
    <property type="entry name" value="RimM"/>
    <property type="match status" value="1"/>
</dbReference>
<dbReference type="PANTHER" id="PTHR33692">
    <property type="entry name" value="RIBOSOME MATURATION FACTOR RIMM"/>
    <property type="match status" value="1"/>
</dbReference>
<evidence type="ECO:0000256" key="5">
    <source>
        <dbReference type="HAMAP-Rule" id="MF_00014"/>
    </source>
</evidence>
<evidence type="ECO:0000256" key="2">
    <source>
        <dbReference type="ARBA" id="ARBA00022517"/>
    </source>
</evidence>
<proteinExistence type="inferred from homology"/>
<dbReference type="HAMAP" id="MF_00014">
    <property type="entry name" value="Ribosome_mat_RimM"/>
    <property type="match status" value="1"/>
</dbReference>
<comment type="caution">
    <text evidence="8">The sequence shown here is derived from an EMBL/GenBank/DDBJ whole genome shotgun (WGS) entry which is preliminary data.</text>
</comment>
<dbReference type="InterPro" id="IPR011961">
    <property type="entry name" value="RimM"/>
</dbReference>
<dbReference type="Pfam" id="PF24986">
    <property type="entry name" value="PRC_RimM"/>
    <property type="match status" value="1"/>
</dbReference>
<sequence>MTDTETTRLGHLLGPHGVQGGIKVYVLGDPAQFRALERVYVEERGWLKIRRVEPLTQGVALHLAGVASRDAAEAMRGLGVYAADAELPAPEPGVYYYHELRGLSVSGPDGTVQGEVVDVRDMGHQDVLVVRHSAGDALVPLQAPYVVVVLNARGRPASLSLTADAPEDLLDTANADPDDAPVA</sequence>